<dbReference type="Gene3D" id="1.20.1250.20">
    <property type="entry name" value="MFS general substrate transporter like domains"/>
    <property type="match status" value="1"/>
</dbReference>
<dbReference type="CDD" id="cd06173">
    <property type="entry name" value="MFS_MefA_like"/>
    <property type="match status" value="1"/>
</dbReference>
<feature type="transmembrane region" description="Helical" evidence="7">
    <location>
        <begin position="54"/>
        <end position="78"/>
    </location>
</feature>
<feature type="transmembrane region" description="Helical" evidence="7">
    <location>
        <begin position="85"/>
        <end position="108"/>
    </location>
</feature>
<evidence type="ECO:0000256" key="1">
    <source>
        <dbReference type="ARBA" id="ARBA00004651"/>
    </source>
</evidence>
<feature type="transmembrane region" description="Helical" evidence="7">
    <location>
        <begin position="365"/>
        <end position="396"/>
    </location>
</feature>
<evidence type="ECO:0000313" key="10">
    <source>
        <dbReference type="Proteomes" id="UP000295371"/>
    </source>
</evidence>
<dbReference type="PANTHER" id="PTHR23513:SF6">
    <property type="entry name" value="MAJOR FACILITATOR SUPERFAMILY ASSOCIATED DOMAIN-CONTAINING PROTEIN"/>
    <property type="match status" value="1"/>
</dbReference>
<dbReference type="PANTHER" id="PTHR23513">
    <property type="entry name" value="INTEGRAL MEMBRANE EFFLUX PROTEIN-RELATED"/>
    <property type="match status" value="1"/>
</dbReference>
<dbReference type="SUPFAM" id="SSF103473">
    <property type="entry name" value="MFS general substrate transporter"/>
    <property type="match status" value="1"/>
</dbReference>
<evidence type="ECO:0000256" key="5">
    <source>
        <dbReference type="ARBA" id="ARBA00023136"/>
    </source>
</evidence>
<feature type="compositionally biased region" description="Low complexity" evidence="6">
    <location>
        <begin position="485"/>
        <end position="495"/>
    </location>
</feature>
<evidence type="ECO:0000256" key="6">
    <source>
        <dbReference type="SAM" id="MobiDB-lite"/>
    </source>
</evidence>
<protein>
    <submittedName>
        <fullName evidence="9">DHA3 family multidrug efflux protein-like MFS transporter</fullName>
    </submittedName>
</protein>
<feature type="transmembrane region" description="Helical" evidence="7">
    <location>
        <begin position="416"/>
        <end position="437"/>
    </location>
</feature>
<dbReference type="InterPro" id="IPR011701">
    <property type="entry name" value="MFS"/>
</dbReference>
<feature type="transmembrane region" description="Helical" evidence="7">
    <location>
        <begin position="24"/>
        <end position="48"/>
    </location>
</feature>
<dbReference type="PROSITE" id="PS50850">
    <property type="entry name" value="MFS"/>
    <property type="match status" value="1"/>
</dbReference>
<reference evidence="9 10" key="1">
    <citation type="submission" date="2019-03" db="EMBL/GenBank/DDBJ databases">
        <title>Genomic Encyclopedia of Archaeal and Bacterial Type Strains, Phase II (KMG-II): from individual species to whole genera.</title>
        <authorList>
            <person name="Goeker M."/>
        </authorList>
    </citation>
    <scope>NUCLEOTIDE SEQUENCE [LARGE SCALE GENOMIC DNA]</scope>
    <source>
        <strain evidence="9 10">DSM 24323</strain>
    </source>
</reference>
<evidence type="ECO:0000256" key="2">
    <source>
        <dbReference type="ARBA" id="ARBA00022475"/>
    </source>
</evidence>
<dbReference type="GO" id="GO:0005886">
    <property type="term" value="C:plasma membrane"/>
    <property type="evidence" value="ECO:0007669"/>
    <property type="project" value="UniProtKB-SubCell"/>
</dbReference>
<dbReference type="Pfam" id="PF07690">
    <property type="entry name" value="MFS_1"/>
    <property type="match status" value="1"/>
</dbReference>
<feature type="region of interest" description="Disordered" evidence="6">
    <location>
        <begin position="453"/>
        <end position="548"/>
    </location>
</feature>
<evidence type="ECO:0000256" key="3">
    <source>
        <dbReference type="ARBA" id="ARBA00022692"/>
    </source>
</evidence>
<evidence type="ECO:0000256" key="7">
    <source>
        <dbReference type="SAM" id="Phobius"/>
    </source>
</evidence>
<proteinExistence type="predicted"/>
<keyword evidence="4 7" id="KW-1133">Transmembrane helix</keyword>
<dbReference type="RefSeq" id="WP_243831639.1">
    <property type="nucleotide sequence ID" value="NZ_SOAW01000001.1"/>
</dbReference>
<dbReference type="AlphaFoldDB" id="A0A4R7J6X6"/>
<feature type="domain" description="Major facilitator superfamily (MFS) profile" evidence="8">
    <location>
        <begin position="1"/>
        <end position="443"/>
    </location>
</feature>
<feature type="compositionally biased region" description="Basic and acidic residues" evidence="6">
    <location>
        <begin position="498"/>
        <end position="537"/>
    </location>
</feature>
<feature type="transmembrane region" description="Helical" evidence="7">
    <location>
        <begin position="120"/>
        <end position="137"/>
    </location>
</feature>
<organism evidence="9 10">
    <name type="scientific">Naumannella halotolerans</name>
    <dbReference type="NCBI Taxonomy" id="993414"/>
    <lineage>
        <taxon>Bacteria</taxon>
        <taxon>Bacillati</taxon>
        <taxon>Actinomycetota</taxon>
        <taxon>Actinomycetes</taxon>
        <taxon>Propionibacteriales</taxon>
        <taxon>Propionibacteriaceae</taxon>
        <taxon>Naumannella</taxon>
    </lineage>
</organism>
<feature type="transmembrane region" description="Helical" evidence="7">
    <location>
        <begin position="303"/>
        <end position="322"/>
    </location>
</feature>
<feature type="transmembrane region" description="Helical" evidence="7">
    <location>
        <begin position="328"/>
        <end position="345"/>
    </location>
</feature>
<dbReference type="GO" id="GO:0022857">
    <property type="term" value="F:transmembrane transporter activity"/>
    <property type="evidence" value="ECO:0007669"/>
    <property type="project" value="InterPro"/>
</dbReference>
<feature type="transmembrane region" description="Helical" evidence="7">
    <location>
        <begin position="276"/>
        <end position="296"/>
    </location>
</feature>
<dbReference type="EMBL" id="SOAW01000001">
    <property type="protein sequence ID" value="TDT32476.1"/>
    <property type="molecule type" value="Genomic_DNA"/>
</dbReference>
<dbReference type="InterPro" id="IPR036259">
    <property type="entry name" value="MFS_trans_sf"/>
</dbReference>
<evidence type="ECO:0000313" key="9">
    <source>
        <dbReference type="EMBL" id="TDT32476.1"/>
    </source>
</evidence>
<gene>
    <name evidence="9" type="ORF">CLV29_0052</name>
</gene>
<feature type="transmembrane region" description="Helical" evidence="7">
    <location>
        <begin position="187"/>
        <end position="209"/>
    </location>
</feature>
<sequence length="548" mass="58619">MTDGTATPRPQGPVGATMRSFHQVLVNTAVANITSSYLWWGLTFWAYLETRSVLATSIIGGSYMLLIAVFGMIFGGLVDRMRKKAVMVLSSSITVSAYLLAGLLYLIFDVTTLVDWSRPWFWLFAGVILIGGVVEHLRNIALSTTVTLLVPADRRDRANGLVGTVQGLAFMVTSVFSGLSIGLLGMGWTVVIATAATGLALAHLLTIAIPEERIVSTAEAGAEAPKFLGLREMLPAVLVVPGLLALILFSTFNNLVGGVFLALMDPYGLTLFSVEAWGVVLGVTSTGFIIGGMLVAKFGLGKNPVRTMLLVNVGIALLGMTFAIRELWWLYALGIWVFMCLTPMAEATEQTIIQRVVPFAKQGRVFGFAASVEAAAAPVSSFLVGPLAEFVLIPYMESREGRQTFGWLLGDGEARGIALAFVGASLVMLLAVVVAFVSRPYRRLSAAYAEAVPPLSGDTTQPDDGVAGSGGDEVSSADPPVAHEPGAQAQPAQGQTEKAQDHHEPTRDQAELRRDQDEPAHDHEEPARDHDELDHIGEAGQSIRDTLR</sequence>
<comment type="subcellular location">
    <subcellularLocation>
        <location evidence="1">Cell membrane</location>
        <topology evidence="1">Multi-pass membrane protein</topology>
    </subcellularLocation>
</comment>
<evidence type="ECO:0000256" key="4">
    <source>
        <dbReference type="ARBA" id="ARBA00022989"/>
    </source>
</evidence>
<dbReference type="Proteomes" id="UP000295371">
    <property type="component" value="Unassembled WGS sequence"/>
</dbReference>
<dbReference type="InterPro" id="IPR020846">
    <property type="entry name" value="MFS_dom"/>
</dbReference>
<keyword evidence="10" id="KW-1185">Reference proteome</keyword>
<accession>A0A4R7J6X6</accession>
<comment type="caution">
    <text evidence="9">The sequence shown here is derived from an EMBL/GenBank/DDBJ whole genome shotgun (WGS) entry which is preliminary data.</text>
</comment>
<keyword evidence="5 7" id="KW-0472">Membrane</keyword>
<keyword evidence="2" id="KW-1003">Cell membrane</keyword>
<feature type="transmembrane region" description="Helical" evidence="7">
    <location>
        <begin position="236"/>
        <end position="264"/>
    </location>
</feature>
<keyword evidence="3 7" id="KW-0812">Transmembrane</keyword>
<name>A0A4R7J6X6_9ACTN</name>
<evidence type="ECO:0000259" key="8">
    <source>
        <dbReference type="PROSITE" id="PS50850"/>
    </source>
</evidence>
<feature type="transmembrane region" description="Helical" evidence="7">
    <location>
        <begin position="158"/>
        <end position="181"/>
    </location>
</feature>